<sequence length="536" mass="60436">MPEIDKFEMPPVAVVRLHLEPVLQELSLPVRLLSFGEEPDNQIKLVTSVGSTSQKPYAALSHCWGKHQPLRTTTSNISQMMQEIEWSILPAVFQDAIKVCRRLDIKLLWIDSLCIIQDDTRDWEVESAQMANYYEHARITIYAASSVDSSQPFLRDRAKRWLPRRFELLDAANPQYSIIAREYPRYEMPEDSERLNTRAWAWQEAVLSTRIIVYGQSGITWVCKSGTTAEDGTTGQRTDGASMALGVLGAAGTPGTWESIIHSPVLASENEEDTQALVESWWRLIRSFSNRALAYPTDRLPAMSGVASRIKPRLSGGYLAGLWRKHLVESLCWIRAPPEVDELPYASTEYVAPSWSWASITSGVYHGPSSIKNFVSKVDILEASCFVPGLNELGKVSSGQLVLKGKTTKIFLTNKNPLIWVGYHLEDRKHSSRSQDVTRDGELVHIDCVLTMISKNHRICRAQDDKQGRRRLSGMICALLLGEDYPPKESDDGKRTEYVMLLGQSEDEEAFHRLGIVAMNDDRLFQGAKEELVRIV</sequence>
<dbReference type="Pfam" id="PF06985">
    <property type="entry name" value="HET"/>
    <property type="match status" value="1"/>
</dbReference>
<evidence type="ECO:0000313" key="3">
    <source>
        <dbReference type="Proteomes" id="UP000799302"/>
    </source>
</evidence>
<dbReference type="Proteomes" id="UP000799302">
    <property type="component" value="Unassembled WGS sequence"/>
</dbReference>
<dbReference type="AlphaFoldDB" id="A0A6A6U2J0"/>
<protein>
    <submittedName>
        <fullName evidence="2">HET-domain-containing protein</fullName>
    </submittedName>
</protein>
<evidence type="ECO:0000259" key="1">
    <source>
        <dbReference type="Pfam" id="PF06985"/>
    </source>
</evidence>
<organism evidence="2 3">
    <name type="scientific">Microthyrium microscopicum</name>
    <dbReference type="NCBI Taxonomy" id="703497"/>
    <lineage>
        <taxon>Eukaryota</taxon>
        <taxon>Fungi</taxon>
        <taxon>Dikarya</taxon>
        <taxon>Ascomycota</taxon>
        <taxon>Pezizomycotina</taxon>
        <taxon>Dothideomycetes</taxon>
        <taxon>Dothideomycetes incertae sedis</taxon>
        <taxon>Microthyriales</taxon>
        <taxon>Microthyriaceae</taxon>
        <taxon>Microthyrium</taxon>
    </lineage>
</organism>
<reference evidence="2" key="1">
    <citation type="journal article" date="2020" name="Stud. Mycol.">
        <title>101 Dothideomycetes genomes: a test case for predicting lifestyles and emergence of pathogens.</title>
        <authorList>
            <person name="Haridas S."/>
            <person name="Albert R."/>
            <person name="Binder M."/>
            <person name="Bloem J."/>
            <person name="Labutti K."/>
            <person name="Salamov A."/>
            <person name="Andreopoulos B."/>
            <person name="Baker S."/>
            <person name="Barry K."/>
            <person name="Bills G."/>
            <person name="Bluhm B."/>
            <person name="Cannon C."/>
            <person name="Castanera R."/>
            <person name="Culley D."/>
            <person name="Daum C."/>
            <person name="Ezra D."/>
            <person name="Gonzalez J."/>
            <person name="Henrissat B."/>
            <person name="Kuo A."/>
            <person name="Liang C."/>
            <person name="Lipzen A."/>
            <person name="Lutzoni F."/>
            <person name="Magnuson J."/>
            <person name="Mondo S."/>
            <person name="Nolan M."/>
            <person name="Ohm R."/>
            <person name="Pangilinan J."/>
            <person name="Park H.-J."/>
            <person name="Ramirez L."/>
            <person name="Alfaro M."/>
            <person name="Sun H."/>
            <person name="Tritt A."/>
            <person name="Yoshinaga Y."/>
            <person name="Zwiers L.-H."/>
            <person name="Turgeon B."/>
            <person name="Goodwin S."/>
            <person name="Spatafora J."/>
            <person name="Crous P."/>
            <person name="Grigoriev I."/>
        </authorList>
    </citation>
    <scope>NUCLEOTIDE SEQUENCE</scope>
    <source>
        <strain evidence="2">CBS 115976</strain>
    </source>
</reference>
<name>A0A6A6U2J0_9PEZI</name>
<dbReference type="InterPro" id="IPR010730">
    <property type="entry name" value="HET"/>
</dbReference>
<dbReference type="PANTHER" id="PTHR33112:SF16">
    <property type="entry name" value="HETEROKARYON INCOMPATIBILITY DOMAIN-CONTAINING PROTEIN"/>
    <property type="match status" value="1"/>
</dbReference>
<evidence type="ECO:0000313" key="2">
    <source>
        <dbReference type="EMBL" id="KAF2666505.1"/>
    </source>
</evidence>
<dbReference type="PANTHER" id="PTHR33112">
    <property type="entry name" value="DOMAIN PROTEIN, PUTATIVE-RELATED"/>
    <property type="match status" value="1"/>
</dbReference>
<feature type="domain" description="Heterokaryon incompatibility" evidence="1">
    <location>
        <begin position="57"/>
        <end position="204"/>
    </location>
</feature>
<dbReference type="EMBL" id="MU004238">
    <property type="protein sequence ID" value="KAF2666505.1"/>
    <property type="molecule type" value="Genomic_DNA"/>
</dbReference>
<dbReference type="OrthoDB" id="3486565at2759"/>
<proteinExistence type="predicted"/>
<keyword evidence="3" id="KW-1185">Reference proteome</keyword>
<gene>
    <name evidence="2" type="ORF">BT63DRAFT_415641</name>
</gene>
<accession>A0A6A6U2J0</accession>